<evidence type="ECO:0000256" key="2">
    <source>
        <dbReference type="ARBA" id="ARBA00008738"/>
    </source>
</evidence>
<dbReference type="GO" id="GO:0008017">
    <property type="term" value="F:microtubule binding"/>
    <property type="evidence" value="ECO:0007669"/>
    <property type="project" value="InterPro"/>
</dbReference>
<comment type="pathway">
    <text evidence="6">Pheromone biosynthesis.</text>
</comment>
<evidence type="ECO:0000256" key="5">
    <source>
        <dbReference type="ARBA" id="ARBA00022842"/>
    </source>
</evidence>
<organism evidence="7 8">
    <name type="scientific">Apis cerana cerana</name>
    <name type="common">Oriental honeybee</name>
    <dbReference type="NCBI Taxonomy" id="94128"/>
    <lineage>
        <taxon>Eukaryota</taxon>
        <taxon>Metazoa</taxon>
        <taxon>Ecdysozoa</taxon>
        <taxon>Arthropoda</taxon>
        <taxon>Hexapoda</taxon>
        <taxon>Insecta</taxon>
        <taxon>Pterygota</taxon>
        <taxon>Neoptera</taxon>
        <taxon>Endopterygota</taxon>
        <taxon>Hymenoptera</taxon>
        <taxon>Apocrita</taxon>
        <taxon>Aculeata</taxon>
        <taxon>Apoidea</taxon>
        <taxon>Anthophila</taxon>
        <taxon>Apidae</taxon>
        <taxon>Apis</taxon>
    </lineage>
</organism>
<evidence type="ECO:0000256" key="3">
    <source>
        <dbReference type="ARBA" id="ARBA00022679"/>
    </source>
</evidence>
<dbReference type="EMBL" id="KZ288436">
    <property type="protein sequence ID" value="PBC25763.1"/>
    <property type="molecule type" value="Genomic_DNA"/>
</dbReference>
<dbReference type="InterPro" id="IPR008949">
    <property type="entry name" value="Isoprenoid_synthase_dom_sf"/>
</dbReference>
<dbReference type="GO" id="GO:0004337">
    <property type="term" value="F:(2E,6E)-farnesyl diphosphate synthase activity"/>
    <property type="evidence" value="ECO:0007669"/>
    <property type="project" value="TreeGrafter"/>
</dbReference>
<keyword evidence="4" id="KW-0479">Metal-binding</keyword>
<proteinExistence type="inferred from homology"/>
<sequence length="646" mass="75305">MLLIFFCFRSNDIQHTDSLVKDESHKLMTLWPDIVRELTENNNQELQDVNEWIAKILEYNVPKGGRRRSISLIVAYKLLASQDQLTEENTHLARILAWCMEILQAVYIVTDDIIDRTDMRRNQPTWHVKIGLSAVNDILIMETCIYDLFKKYFKSRDCYVDILNLFSKYHKKTVQGECLDILTSTDWGKKSNLDLFSMDRYNIIVKYKTSYYSFVLPFVLAMHFHFWKSGLPMDSNTTYRLSYWECPSVGVEPIRPRDWLVTGDGEISDNTTYKSSYFNHPCVKPDAPCIPCEKQWLGKGPMQDVTTQKHDFTWKSIPQIEPYKAEHNLFCPPAPLLDDTTYKLSYFESDCASKIPPPSYAPIRKYVKSDIPMEDYTTYKLSYWPTEAKKEEPSWGKKEYMPPVEPLEGCTTYKLSYWPQTIEKRSPIIIPENDNLLSAGCCTDDNTTYRLSYFGCGGDKRNPIIQPNNIEFSSCPLSYDTTHRMSFLGNWCFKTEPPILPCEKQWLGRGPIQDVTTQRHDYTWKNIPLDPDLRYHDNLVPATSPIESCTTYRLSYFENDLKSLIPPQKYAPVRSCRPSDIPFESDTTMQLSYQPVESIVPVEKPWAEKPPYQLPVIPMEDNTTYNTRDVNVHIFEESILQWVIKL</sequence>
<comment type="similarity">
    <text evidence="2">Belongs to the FAM154 family.</text>
</comment>
<accession>A0A2A3E203</accession>
<comment type="cofactor">
    <cofactor evidence="1">
        <name>Mg(2+)</name>
        <dbReference type="ChEBI" id="CHEBI:18420"/>
    </cofactor>
</comment>
<dbReference type="Gene3D" id="1.10.600.10">
    <property type="entry name" value="Farnesyl Diphosphate Synthase"/>
    <property type="match status" value="1"/>
</dbReference>
<dbReference type="GO" id="GO:0042811">
    <property type="term" value="P:pheromone biosynthetic process"/>
    <property type="evidence" value="ECO:0007669"/>
    <property type="project" value="UniProtKB-ARBA"/>
</dbReference>
<keyword evidence="8" id="KW-1185">Reference proteome</keyword>
<protein>
    <submittedName>
        <fullName evidence="7">Farnesyl pyrophosphate synthase</fullName>
    </submittedName>
</protein>
<reference evidence="7 8" key="1">
    <citation type="submission" date="2014-07" db="EMBL/GenBank/DDBJ databases">
        <title>Genomic and transcriptomic analysis on Apis cerana provide comprehensive insights into honey bee biology.</title>
        <authorList>
            <person name="Diao Q."/>
            <person name="Sun L."/>
            <person name="Zheng H."/>
            <person name="Zheng H."/>
            <person name="Xu S."/>
            <person name="Wang S."/>
            <person name="Zeng Z."/>
            <person name="Hu F."/>
            <person name="Su S."/>
            <person name="Wu J."/>
        </authorList>
    </citation>
    <scope>NUCLEOTIDE SEQUENCE [LARGE SCALE GENOMIC DNA]</scope>
    <source>
        <tissue evidence="7">Pupae without intestine</tissue>
    </source>
</reference>
<dbReference type="AlphaFoldDB" id="A0A2A3E203"/>
<dbReference type="GO" id="GO:0046872">
    <property type="term" value="F:metal ion binding"/>
    <property type="evidence" value="ECO:0007669"/>
    <property type="project" value="UniProtKB-KW"/>
</dbReference>
<dbReference type="Proteomes" id="UP000242457">
    <property type="component" value="Unassembled WGS sequence"/>
</dbReference>
<dbReference type="PANTHER" id="PTHR11525">
    <property type="entry name" value="FARNESYL-PYROPHOSPHATE SYNTHETASE"/>
    <property type="match status" value="1"/>
</dbReference>
<dbReference type="PANTHER" id="PTHR11525:SF0">
    <property type="entry name" value="FARNESYL PYROPHOSPHATE SYNTHASE"/>
    <property type="match status" value="1"/>
</dbReference>
<dbReference type="GO" id="GO:0045337">
    <property type="term" value="P:farnesyl diphosphate biosynthetic process"/>
    <property type="evidence" value="ECO:0007669"/>
    <property type="project" value="TreeGrafter"/>
</dbReference>
<dbReference type="GO" id="GO:0005737">
    <property type="term" value="C:cytoplasm"/>
    <property type="evidence" value="ECO:0007669"/>
    <property type="project" value="TreeGrafter"/>
</dbReference>
<gene>
    <name evidence="7" type="ORF">APICC_07277</name>
</gene>
<keyword evidence="3" id="KW-0808">Transferase</keyword>
<dbReference type="GO" id="GO:0004161">
    <property type="term" value="F:dimethylallyltranstransferase activity"/>
    <property type="evidence" value="ECO:0007669"/>
    <property type="project" value="TreeGrafter"/>
</dbReference>
<dbReference type="STRING" id="94128.A0A2A3E203"/>
<evidence type="ECO:0000256" key="1">
    <source>
        <dbReference type="ARBA" id="ARBA00001946"/>
    </source>
</evidence>
<dbReference type="OrthoDB" id="3349449at2759"/>
<dbReference type="Pfam" id="PF05217">
    <property type="entry name" value="SAXO1-2"/>
    <property type="match status" value="1"/>
</dbReference>
<evidence type="ECO:0000313" key="7">
    <source>
        <dbReference type="EMBL" id="PBC25763.1"/>
    </source>
</evidence>
<evidence type="ECO:0000256" key="6">
    <source>
        <dbReference type="ARBA" id="ARBA00033740"/>
    </source>
</evidence>
<keyword evidence="5" id="KW-0460">Magnesium</keyword>
<name>A0A2A3E203_APICC</name>
<evidence type="ECO:0000313" key="8">
    <source>
        <dbReference type="Proteomes" id="UP000242457"/>
    </source>
</evidence>
<evidence type="ECO:0000256" key="4">
    <source>
        <dbReference type="ARBA" id="ARBA00022723"/>
    </source>
</evidence>
<dbReference type="InterPro" id="IPR039702">
    <property type="entry name" value="FPS1-like"/>
</dbReference>
<dbReference type="InterPro" id="IPR033336">
    <property type="entry name" value="SAXO1/2"/>
</dbReference>
<dbReference type="InterPro" id="IPR000092">
    <property type="entry name" value="Polyprenyl_synt"/>
</dbReference>
<dbReference type="Pfam" id="PF00348">
    <property type="entry name" value="polyprenyl_synt"/>
    <property type="match status" value="1"/>
</dbReference>
<dbReference type="SUPFAM" id="SSF48576">
    <property type="entry name" value="Terpenoid synthases"/>
    <property type="match status" value="1"/>
</dbReference>